<reference evidence="7 8" key="1">
    <citation type="submission" date="2016-10" db="EMBL/GenBank/DDBJ databases">
        <authorList>
            <person name="de Groot N.N."/>
        </authorList>
    </citation>
    <scope>NUCLEOTIDE SEQUENCE [LARGE SCALE GENOMIC DNA]</scope>
    <source>
        <strain evidence="7 8">RK1</strain>
    </source>
</reference>
<evidence type="ECO:0000313" key="7">
    <source>
        <dbReference type="EMBL" id="SFJ92004.1"/>
    </source>
</evidence>
<comment type="similarity">
    <text evidence="1">Belongs to the sulfatase family.</text>
</comment>
<name>A0A1I3V946_9SPHI</name>
<dbReference type="InterPro" id="IPR000917">
    <property type="entry name" value="Sulfatase_N"/>
</dbReference>
<dbReference type="STRING" id="1477437.SAMN05444682_11622"/>
<dbReference type="Pfam" id="PF00884">
    <property type="entry name" value="Sulfatase"/>
    <property type="match status" value="1"/>
</dbReference>
<dbReference type="PANTHER" id="PTHR42693:SF53">
    <property type="entry name" value="ENDO-4-O-SULFATASE"/>
    <property type="match status" value="1"/>
</dbReference>
<feature type="signal peptide" evidence="5">
    <location>
        <begin position="1"/>
        <end position="24"/>
    </location>
</feature>
<dbReference type="GO" id="GO:0046872">
    <property type="term" value="F:metal ion binding"/>
    <property type="evidence" value="ECO:0007669"/>
    <property type="project" value="UniProtKB-KW"/>
</dbReference>
<dbReference type="GO" id="GO:0004065">
    <property type="term" value="F:arylsulfatase activity"/>
    <property type="evidence" value="ECO:0007669"/>
    <property type="project" value="TreeGrafter"/>
</dbReference>
<sequence>MIQRANRLLLFVFAILLGGLCAEAQERPNVIFILVDDMGYGDLACYGNPVIETPFLDAMASKGVRATNFVLASPTCSPSRAALLTGRYPTRYPVPHPLSPGSNLGLPAAEITIAKLLKDGGYNTQMIGKWHLGDQPDNLPRKHGFDHYYGLLYSHDYRAPYVQTDTTIKLYRDETPEVYRPADSLITPLYNQEAIAYIRKQRKGQPFFLYLAYNMPHLPVYFAAHKSGYDERAGGELGAVIGEMDAGIRQIWKALEQQGLADNTIFVFTSDNGPWTNYPDRMAGDGETRANHPGYAGIFRGSKATTYEGGVRVPFIVYWEGRTQAKTLKSLVSGVDVLPTLARWCGVEPPQGVAIDGQDVGALFTEQAASLHHKPVYYVHNGVPEVVRDGDWKLRRVTENKREIVELFNLAADPAERVNLKDENPQQYQRLVDLLDRYPDGDNDGN</sequence>
<dbReference type="PANTHER" id="PTHR42693">
    <property type="entry name" value="ARYLSULFATASE FAMILY MEMBER"/>
    <property type="match status" value="1"/>
</dbReference>
<keyword evidence="5" id="KW-0732">Signal</keyword>
<dbReference type="InterPro" id="IPR024607">
    <property type="entry name" value="Sulfatase_CS"/>
</dbReference>
<evidence type="ECO:0000256" key="4">
    <source>
        <dbReference type="ARBA" id="ARBA00022837"/>
    </source>
</evidence>
<evidence type="ECO:0000256" key="3">
    <source>
        <dbReference type="ARBA" id="ARBA00022801"/>
    </source>
</evidence>
<evidence type="ECO:0000256" key="2">
    <source>
        <dbReference type="ARBA" id="ARBA00022723"/>
    </source>
</evidence>
<dbReference type="EMBL" id="FOQO01000016">
    <property type="protein sequence ID" value="SFJ92004.1"/>
    <property type="molecule type" value="Genomic_DNA"/>
</dbReference>
<dbReference type="OrthoDB" id="9764377at2"/>
<dbReference type="Gene3D" id="3.30.1120.10">
    <property type="match status" value="1"/>
</dbReference>
<dbReference type="InterPro" id="IPR050738">
    <property type="entry name" value="Sulfatase"/>
</dbReference>
<keyword evidence="4" id="KW-0106">Calcium</keyword>
<evidence type="ECO:0000259" key="6">
    <source>
        <dbReference type="Pfam" id="PF00884"/>
    </source>
</evidence>
<protein>
    <submittedName>
        <fullName evidence="7">Arylsulfatase A</fullName>
    </submittedName>
</protein>
<dbReference type="PROSITE" id="PS00149">
    <property type="entry name" value="SULFATASE_2"/>
    <property type="match status" value="1"/>
</dbReference>
<dbReference type="AlphaFoldDB" id="A0A1I3V946"/>
<organism evidence="7 8">
    <name type="scientific">Parapedobacter indicus</name>
    <dbReference type="NCBI Taxonomy" id="1477437"/>
    <lineage>
        <taxon>Bacteria</taxon>
        <taxon>Pseudomonadati</taxon>
        <taxon>Bacteroidota</taxon>
        <taxon>Sphingobacteriia</taxon>
        <taxon>Sphingobacteriales</taxon>
        <taxon>Sphingobacteriaceae</taxon>
        <taxon>Parapedobacter</taxon>
    </lineage>
</organism>
<feature type="domain" description="Sulfatase N-terminal" evidence="6">
    <location>
        <begin position="28"/>
        <end position="347"/>
    </location>
</feature>
<dbReference type="Proteomes" id="UP000198670">
    <property type="component" value="Unassembled WGS sequence"/>
</dbReference>
<dbReference type="RefSeq" id="WP_090632286.1">
    <property type="nucleotide sequence ID" value="NZ_FOQO01000016.1"/>
</dbReference>
<evidence type="ECO:0000256" key="1">
    <source>
        <dbReference type="ARBA" id="ARBA00008779"/>
    </source>
</evidence>
<evidence type="ECO:0000256" key="5">
    <source>
        <dbReference type="SAM" id="SignalP"/>
    </source>
</evidence>
<dbReference type="PROSITE" id="PS00523">
    <property type="entry name" value="SULFATASE_1"/>
    <property type="match status" value="1"/>
</dbReference>
<evidence type="ECO:0000313" key="8">
    <source>
        <dbReference type="Proteomes" id="UP000198670"/>
    </source>
</evidence>
<gene>
    <name evidence="7" type="ORF">SAMN05444682_11622</name>
</gene>
<accession>A0A1I3V946</accession>
<keyword evidence="2" id="KW-0479">Metal-binding</keyword>
<dbReference type="Gene3D" id="3.40.720.10">
    <property type="entry name" value="Alkaline Phosphatase, subunit A"/>
    <property type="match status" value="1"/>
</dbReference>
<dbReference type="SUPFAM" id="SSF53649">
    <property type="entry name" value="Alkaline phosphatase-like"/>
    <property type="match status" value="1"/>
</dbReference>
<keyword evidence="3" id="KW-0378">Hydrolase</keyword>
<feature type="chain" id="PRO_5011498816" evidence="5">
    <location>
        <begin position="25"/>
        <end position="446"/>
    </location>
</feature>
<proteinExistence type="inferred from homology"/>
<dbReference type="InterPro" id="IPR017850">
    <property type="entry name" value="Alkaline_phosphatase_core_sf"/>
</dbReference>
<keyword evidence="8" id="KW-1185">Reference proteome</keyword>